<dbReference type="Proteomes" id="UP000315295">
    <property type="component" value="Unassembled WGS sequence"/>
</dbReference>
<name>A0A540M3R7_MALBA</name>
<dbReference type="EMBL" id="VIEB01000370">
    <property type="protein sequence ID" value="TQD93348.1"/>
    <property type="molecule type" value="Genomic_DNA"/>
</dbReference>
<dbReference type="AlphaFoldDB" id="A0A540M3R7"/>
<feature type="region of interest" description="Disordered" evidence="1">
    <location>
        <begin position="50"/>
        <end position="76"/>
    </location>
</feature>
<organism evidence="2 3">
    <name type="scientific">Malus baccata</name>
    <name type="common">Siberian crab apple</name>
    <name type="synonym">Pyrus baccata</name>
    <dbReference type="NCBI Taxonomy" id="106549"/>
    <lineage>
        <taxon>Eukaryota</taxon>
        <taxon>Viridiplantae</taxon>
        <taxon>Streptophyta</taxon>
        <taxon>Embryophyta</taxon>
        <taxon>Tracheophyta</taxon>
        <taxon>Spermatophyta</taxon>
        <taxon>Magnoliopsida</taxon>
        <taxon>eudicotyledons</taxon>
        <taxon>Gunneridae</taxon>
        <taxon>Pentapetalae</taxon>
        <taxon>rosids</taxon>
        <taxon>fabids</taxon>
        <taxon>Rosales</taxon>
        <taxon>Rosaceae</taxon>
        <taxon>Amygdaloideae</taxon>
        <taxon>Maleae</taxon>
        <taxon>Malus</taxon>
    </lineage>
</organism>
<accession>A0A540M3R7</accession>
<sequence>MGGRLPALRQMWTHQPELQAQEAHVGAAHTIEVINEALFLTVDSPLESWITTPGAPPSTARRTRGSWRSTPPATTARRTWQTMRPWTLLEEVTCVSSYRVGLGGCCTMWL</sequence>
<gene>
    <name evidence="2" type="ORF">C1H46_021017</name>
</gene>
<evidence type="ECO:0000256" key="1">
    <source>
        <dbReference type="SAM" id="MobiDB-lite"/>
    </source>
</evidence>
<protein>
    <submittedName>
        <fullName evidence="2">Uncharacterized protein</fullName>
    </submittedName>
</protein>
<reference evidence="2 3" key="1">
    <citation type="journal article" date="2019" name="G3 (Bethesda)">
        <title>Sequencing of a Wild Apple (Malus baccata) Genome Unravels the Differences Between Cultivated and Wild Apple Species Regarding Disease Resistance and Cold Tolerance.</title>
        <authorList>
            <person name="Chen X."/>
        </authorList>
    </citation>
    <scope>NUCLEOTIDE SEQUENCE [LARGE SCALE GENOMIC DNA]</scope>
    <source>
        <strain evidence="3">cv. Shandingzi</strain>
        <tissue evidence="2">Leaves</tissue>
    </source>
</reference>
<proteinExistence type="predicted"/>
<evidence type="ECO:0000313" key="3">
    <source>
        <dbReference type="Proteomes" id="UP000315295"/>
    </source>
</evidence>
<comment type="caution">
    <text evidence="2">The sequence shown here is derived from an EMBL/GenBank/DDBJ whole genome shotgun (WGS) entry which is preliminary data.</text>
</comment>
<evidence type="ECO:0000313" key="2">
    <source>
        <dbReference type="EMBL" id="TQD93348.1"/>
    </source>
</evidence>
<keyword evidence="3" id="KW-1185">Reference proteome</keyword>